<gene>
    <name evidence="1" type="ORF">CPB84DRAFT_1791091</name>
</gene>
<protein>
    <submittedName>
        <fullName evidence="1">Uncharacterized protein</fullName>
    </submittedName>
</protein>
<keyword evidence="2" id="KW-1185">Reference proteome</keyword>
<sequence>MQANLYENCISKRSNDHIGNWAHPIISEKQKRFDLHRSSYSCHSPLPSDVCGLVAEARKKRHLGLQFGRLTVAAITPWTARSRKRIHGKNSGDESPHYTSQILLSAETHMTLRGFCKVLRRLTGERQITLVPAALSVSYEDMTILPVIDCKANQNELSMTGISRNNKFQKGMQ</sequence>
<comment type="caution">
    <text evidence="1">The sequence shown here is derived from an EMBL/GenBank/DDBJ whole genome shotgun (WGS) entry which is preliminary data.</text>
</comment>
<evidence type="ECO:0000313" key="2">
    <source>
        <dbReference type="Proteomes" id="UP000724874"/>
    </source>
</evidence>
<organism evidence="1 2">
    <name type="scientific">Gymnopilus junonius</name>
    <name type="common">Spectacular rustgill mushroom</name>
    <name type="synonym">Gymnopilus spectabilis subsp. junonius</name>
    <dbReference type="NCBI Taxonomy" id="109634"/>
    <lineage>
        <taxon>Eukaryota</taxon>
        <taxon>Fungi</taxon>
        <taxon>Dikarya</taxon>
        <taxon>Basidiomycota</taxon>
        <taxon>Agaricomycotina</taxon>
        <taxon>Agaricomycetes</taxon>
        <taxon>Agaricomycetidae</taxon>
        <taxon>Agaricales</taxon>
        <taxon>Agaricineae</taxon>
        <taxon>Hymenogastraceae</taxon>
        <taxon>Gymnopilus</taxon>
    </lineage>
</organism>
<dbReference type="EMBL" id="JADNYJ010000125">
    <property type="protein sequence ID" value="KAF8882167.1"/>
    <property type="molecule type" value="Genomic_DNA"/>
</dbReference>
<dbReference type="AlphaFoldDB" id="A0A9P5NEX7"/>
<dbReference type="Proteomes" id="UP000724874">
    <property type="component" value="Unassembled WGS sequence"/>
</dbReference>
<accession>A0A9P5NEX7</accession>
<proteinExistence type="predicted"/>
<reference evidence="1" key="1">
    <citation type="submission" date="2020-11" db="EMBL/GenBank/DDBJ databases">
        <authorList>
            <consortium name="DOE Joint Genome Institute"/>
            <person name="Ahrendt S."/>
            <person name="Riley R."/>
            <person name="Andreopoulos W."/>
            <person name="LaButti K."/>
            <person name="Pangilinan J."/>
            <person name="Ruiz-duenas F.J."/>
            <person name="Barrasa J.M."/>
            <person name="Sanchez-Garcia M."/>
            <person name="Camarero S."/>
            <person name="Miyauchi S."/>
            <person name="Serrano A."/>
            <person name="Linde D."/>
            <person name="Babiker R."/>
            <person name="Drula E."/>
            <person name="Ayuso-Fernandez I."/>
            <person name="Pacheco R."/>
            <person name="Padilla G."/>
            <person name="Ferreira P."/>
            <person name="Barriuso J."/>
            <person name="Kellner H."/>
            <person name="Castanera R."/>
            <person name="Alfaro M."/>
            <person name="Ramirez L."/>
            <person name="Pisabarro A.G."/>
            <person name="Kuo A."/>
            <person name="Tritt A."/>
            <person name="Lipzen A."/>
            <person name="He G."/>
            <person name="Yan M."/>
            <person name="Ng V."/>
            <person name="Cullen D."/>
            <person name="Martin F."/>
            <person name="Rosso M.-N."/>
            <person name="Henrissat B."/>
            <person name="Hibbett D."/>
            <person name="Martinez A.T."/>
            <person name="Grigoriev I.V."/>
        </authorList>
    </citation>
    <scope>NUCLEOTIDE SEQUENCE</scope>
    <source>
        <strain evidence="1">AH 44721</strain>
    </source>
</reference>
<evidence type="ECO:0000313" key="1">
    <source>
        <dbReference type="EMBL" id="KAF8882167.1"/>
    </source>
</evidence>
<name>A0A9P5NEX7_GYMJU</name>